<evidence type="ECO:0000313" key="4">
    <source>
        <dbReference type="Proteomes" id="UP000032352"/>
    </source>
</evidence>
<dbReference type="Proteomes" id="UP000032352">
    <property type="component" value="Chromosome pTvir"/>
</dbReference>
<dbReference type="SUPFAM" id="SSF48208">
    <property type="entry name" value="Six-hairpin glycosidases"/>
    <property type="match status" value="1"/>
</dbReference>
<dbReference type="RefSeq" id="WP_053047201.1">
    <property type="nucleotide sequence ID" value="NZ_CP059734.1"/>
</dbReference>
<dbReference type="Pfam" id="PF22422">
    <property type="entry name" value="MGH1-like_GH"/>
    <property type="match status" value="1"/>
</dbReference>
<dbReference type="AlphaFoldDB" id="A0AAF0CAQ5"/>
<feature type="domain" description="Glucosidase YgjK N-terminal" evidence="1">
    <location>
        <begin position="53"/>
        <end position="313"/>
    </location>
</feature>
<dbReference type="InterPro" id="IPR054491">
    <property type="entry name" value="MGH1-like_GH"/>
</dbReference>
<reference evidence="3 4" key="2">
    <citation type="journal article" date="2022" name="Mar. Drugs">
        <title>Bioassay-Guided Fractionation Leads to the Detection of Cholic Acid Generated by the Rare Thalassomonas sp.</title>
        <authorList>
            <person name="Pheiffer F."/>
            <person name="Schneider Y.K."/>
            <person name="Hansen E.H."/>
            <person name="Andersen J.H."/>
            <person name="Isaksson J."/>
            <person name="Busche T."/>
            <person name="R C."/>
            <person name="Kalinowski J."/>
            <person name="Zyl L.V."/>
            <person name="Trindade M."/>
        </authorList>
    </citation>
    <scope>NUCLEOTIDE SEQUENCE [LARGE SCALE GENOMIC DNA]</scope>
    <source>
        <strain evidence="3 4">XOM25</strain>
    </source>
</reference>
<dbReference type="EC" id="3.2.1.20" evidence="3"/>
<dbReference type="GO" id="GO:0004558">
    <property type="term" value="F:alpha-1,4-glucosidase activity"/>
    <property type="evidence" value="ECO:0007669"/>
    <property type="project" value="UniProtKB-EC"/>
</dbReference>
<dbReference type="InterPro" id="IPR008928">
    <property type="entry name" value="6-hairpin_glycosidase_sf"/>
</dbReference>
<keyword evidence="3" id="KW-0326">Glycosidase</keyword>
<dbReference type="InterPro" id="IPR001661">
    <property type="entry name" value="Glyco_hydro_37"/>
</dbReference>
<organism evidence="3 4">
    <name type="scientific">Thalassomonas viridans</name>
    <dbReference type="NCBI Taxonomy" id="137584"/>
    <lineage>
        <taxon>Bacteria</taxon>
        <taxon>Pseudomonadati</taxon>
        <taxon>Pseudomonadota</taxon>
        <taxon>Gammaproteobacteria</taxon>
        <taxon>Alteromonadales</taxon>
        <taxon>Colwelliaceae</taxon>
        <taxon>Thalassomonas</taxon>
    </lineage>
</organism>
<dbReference type="Gene3D" id="3.30.1390.40">
    <property type="entry name" value="Ribosomal protein L30p/L7e"/>
    <property type="match status" value="1"/>
</dbReference>
<accession>A0AAF0CAQ5</accession>
<evidence type="ECO:0000259" key="2">
    <source>
        <dbReference type="Pfam" id="PF22422"/>
    </source>
</evidence>
<dbReference type="PANTHER" id="PTHR23403">
    <property type="entry name" value="TREHALASE"/>
    <property type="match status" value="1"/>
</dbReference>
<dbReference type="GO" id="GO:0004555">
    <property type="term" value="F:alpha,alpha-trehalase activity"/>
    <property type="evidence" value="ECO:0007669"/>
    <property type="project" value="InterPro"/>
</dbReference>
<dbReference type="Gene3D" id="1.10.287.100">
    <property type="match status" value="1"/>
</dbReference>
<feature type="domain" description="Mannosylglycerate hydrolase MGH1-like glycoside hydrolase" evidence="2">
    <location>
        <begin position="373"/>
        <end position="828"/>
    </location>
</feature>
<dbReference type="EMBL" id="CP059734">
    <property type="protein sequence ID" value="WDE08832.1"/>
    <property type="molecule type" value="Genomic_DNA"/>
</dbReference>
<evidence type="ECO:0000313" key="3">
    <source>
        <dbReference type="EMBL" id="WDE08832.1"/>
    </source>
</evidence>
<keyword evidence="3" id="KW-0378">Hydrolase</keyword>
<dbReference type="Pfam" id="PF21152">
    <property type="entry name" value="YgjK_N"/>
    <property type="match status" value="1"/>
</dbReference>
<dbReference type="GO" id="GO:0005993">
    <property type="term" value="P:trehalose catabolic process"/>
    <property type="evidence" value="ECO:0007669"/>
    <property type="project" value="TreeGrafter"/>
</dbReference>
<name>A0AAF0CAQ5_9GAMM</name>
<gene>
    <name evidence="3" type="primary">ygjK</name>
    <name evidence="3" type="ORF">SG34_033610</name>
</gene>
<dbReference type="Gene3D" id="1.50.10.10">
    <property type="match status" value="1"/>
</dbReference>
<dbReference type="PANTHER" id="PTHR23403:SF1">
    <property type="entry name" value="TREHALASE"/>
    <property type="match status" value="1"/>
</dbReference>
<reference evidence="3 4" key="1">
    <citation type="journal article" date="2015" name="Genome Announc.">
        <title>Draft Genome Sequences of Marine Isolates of Thalassomonas viridans and Thalassomonas actiniarum.</title>
        <authorList>
            <person name="Olonade I."/>
            <person name="van Zyl L.J."/>
            <person name="Trindade M."/>
        </authorList>
    </citation>
    <scope>NUCLEOTIDE SEQUENCE [LARGE SCALE GENOMIC DNA]</scope>
    <source>
        <strain evidence="3 4">XOM25</strain>
    </source>
</reference>
<evidence type="ECO:0000259" key="1">
    <source>
        <dbReference type="Pfam" id="PF21152"/>
    </source>
</evidence>
<dbReference type="KEGG" id="tvd:SG34_033610"/>
<sequence length="852" mass="97314">MTSRLKIITAGLISFLSFHVVTPTRAEMAPVHALAYKKEQAGIDLNRFRNTIDRFGVPTKHKDYDSYKNQRFNPLLDMGSWHGFLLPDDPAAYGAFTGPMIIAQEYSLFIADKLEQLTIEDADSKKTFDFAEAESDHFSLPGALVQRYRFAELSVDFTLRFISNRTALVETRLINHTSQEKQFNLRWQGQLLSQWEQDKTVKQALPEWTRSITAAKNGVQIHFGEVRETWHILTDASSRYQITRSVDATTKLDNEKHTYASSAQLSVAANQEVRLYTSHSYFHTQEEADQEQDKIKQALAAPEKHLQASQTRWRNYLTTGLKPGLTAGKNSDQQNRVAVKAIETLNGNWRSPAGKLLHNSVTPSVTARWFNGAWAWDSWKHAYAMAYFNPEIAKDNIRALFDYQVSQNDTLRPQDHGMVLDAIFYNKDADRKGDGGNWNERNTKPPLASWAVWQLYLATGDLAFVEEMYPKLQQYHLWWYRNRDHNRNGLVEYGATKHRLHNDENDRLTFKVQYFQPVFSSLIPALKNQLNQCKQQNGNWFLCAGMERYEAVLDNGQYQDIDIGAQHASAWESGMDNAARFGFLNQNQLNSYAGKHYNGNTAQARNDWQVRFYENRNDSGELLGFSLNQESVELNTYLAHEKSLLAKMAELLRLPKQAETYRSQANALATRINQCFFDETSGFYYDRSFDRSDQAEKTGCTGKLLVARGRGPEGWSPLWANIADPEKARRVKNVMLNSEEFNTKVPLGTAALSNPAYHPDSYWRGRVWLDQLYFGLTALDNYGYKNDAARLADKLLHNAQGLSGSGAIRENYNPETGEVQGATNFSWSAAHLFMLYRELLNGQSAKLAQRSD</sequence>
<keyword evidence="4" id="KW-1185">Reference proteome</keyword>
<proteinExistence type="predicted"/>
<dbReference type="NCBIfam" id="NF007525">
    <property type="entry name" value="PRK10137.1"/>
    <property type="match status" value="1"/>
</dbReference>
<dbReference type="InterPro" id="IPR048450">
    <property type="entry name" value="YgjK_N"/>
</dbReference>
<protein>
    <submittedName>
        <fullName evidence="3">Alpha-glucosidase</fullName>
        <ecNumber evidence="3">3.2.1.20</ecNumber>
    </submittedName>
</protein>
<dbReference type="InterPro" id="IPR012341">
    <property type="entry name" value="6hp_glycosidase-like_sf"/>
</dbReference>
<dbReference type="Gene3D" id="2.70.98.50">
    <property type="entry name" value="putative glycoside hydrolase family protein from bacillus halodurans"/>
    <property type="match status" value="1"/>
</dbReference>